<gene>
    <name evidence="1" type="ORF">A4A49_11552</name>
</gene>
<comment type="caution">
    <text evidence="1">The sequence shown here is derived from an EMBL/GenBank/DDBJ whole genome shotgun (WGS) entry which is preliminary data.</text>
</comment>
<dbReference type="Proteomes" id="UP000187609">
    <property type="component" value="Unassembled WGS sequence"/>
</dbReference>
<reference evidence="1" key="1">
    <citation type="submission" date="2016-11" db="EMBL/GenBank/DDBJ databases">
        <title>The genome of Nicotiana attenuata.</title>
        <authorList>
            <person name="Xu S."/>
            <person name="Brockmoeller T."/>
            <person name="Gaquerel E."/>
            <person name="Navarro A."/>
            <person name="Kuhl H."/>
            <person name="Gase K."/>
            <person name="Ling Z."/>
            <person name="Zhou W."/>
            <person name="Kreitzer C."/>
            <person name="Stanke M."/>
            <person name="Tang H."/>
            <person name="Lyons E."/>
            <person name="Pandey P."/>
            <person name="Pandey S.P."/>
            <person name="Timmermann B."/>
            <person name="Baldwin I.T."/>
        </authorList>
    </citation>
    <scope>NUCLEOTIDE SEQUENCE [LARGE SCALE GENOMIC DNA]</scope>
    <source>
        <strain evidence="1">UT</strain>
    </source>
</reference>
<dbReference type="Gramene" id="OIT37911">
    <property type="protein sequence ID" value="OIT37911"/>
    <property type="gene ID" value="A4A49_11552"/>
</dbReference>
<proteinExistence type="predicted"/>
<dbReference type="PANTHER" id="PTHR33132">
    <property type="entry name" value="OSJNBB0118P14.9 PROTEIN"/>
    <property type="match status" value="1"/>
</dbReference>
<accession>A0A314L803</accession>
<evidence type="ECO:0000313" key="2">
    <source>
        <dbReference type="Proteomes" id="UP000187609"/>
    </source>
</evidence>
<keyword evidence="2" id="KW-1185">Reference proteome</keyword>
<sequence length="86" mass="9573">MCYPRGAHCVGVHDKLGERRGRFVPPDTREDVQIQVSSISTGNIGAAVGMTKQCVCSPTHHPGSFRCRHHHSDYKWQNGTKSVTRN</sequence>
<evidence type="ECO:0000313" key="1">
    <source>
        <dbReference type="EMBL" id="OIT37911.1"/>
    </source>
</evidence>
<name>A0A314L803_NICAT</name>
<dbReference type="AlphaFoldDB" id="A0A314L803"/>
<organism evidence="1 2">
    <name type="scientific">Nicotiana attenuata</name>
    <name type="common">Coyote tobacco</name>
    <dbReference type="NCBI Taxonomy" id="49451"/>
    <lineage>
        <taxon>Eukaryota</taxon>
        <taxon>Viridiplantae</taxon>
        <taxon>Streptophyta</taxon>
        <taxon>Embryophyta</taxon>
        <taxon>Tracheophyta</taxon>
        <taxon>Spermatophyta</taxon>
        <taxon>Magnoliopsida</taxon>
        <taxon>eudicotyledons</taxon>
        <taxon>Gunneridae</taxon>
        <taxon>Pentapetalae</taxon>
        <taxon>asterids</taxon>
        <taxon>lamiids</taxon>
        <taxon>Solanales</taxon>
        <taxon>Solanaceae</taxon>
        <taxon>Nicotianoideae</taxon>
        <taxon>Nicotianeae</taxon>
        <taxon>Nicotiana</taxon>
    </lineage>
</organism>
<protein>
    <submittedName>
        <fullName evidence="1">Uncharacterized protein</fullName>
    </submittedName>
</protein>
<dbReference type="EMBL" id="MJEQ01000255">
    <property type="protein sequence ID" value="OIT37911.1"/>
    <property type="molecule type" value="Genomic_DNA"/>
</dbReference>
<dbReference type="PANTHER" id="PTHR33132:SF111">
    <property type="entry name" value="OS08G0167249 PROTEIN"/>
    <property type="match status" value="1"/>
</dbReference>